<dbReference type="InterPro" id="IPR056125">
    <property type="entry name" value="DUF7708"/>
</dbReference>
<evidence type="ECO:0000259" key="1">
    <source>
        <dbReference type="Pfam" id="PF24809"/>
    </source>
</evidence>
<dbReference type="VEuPathDB" id="FungiDB:M747DRAFT_336105"/>
<dbReference type="PANTHER" id="PTHR40619:SF3">
    <property type="entry name" value="FUNGAL STAND N-TERMINAL GOODBYE DOMAIN-CONTAINING PROTEIN"/>
    <property type="match status" value="1"/>
</dbReference>
<evidence type="ECO:0000313" key="3">
    <source>
        <dbReference type="Proteomes" id="UP000253845"/>
    </source>
</evidence>
<gene>
    <name evidence="2" type="ORF">M747DRAFT_336105</name>
</gene>
<dbReference type="PANTHER" id="PTHR40619">
    <property type="entry name" value="FUNGAL STAND N-TERMINAL GOODBYE DOMAIN-CONTAINING PROTEIN"/>
    <property type="match status" value="1"/>
</dbReference>
<evidence type="ECO:0000313" key="2">
    <source>
        <dbReference type="EMBL" id="RDH13985.1"/>
    </source>
</evidence>
<dbReference type="EMBL" id="KZ851992">
    <property type="protein sequence ID" value="RDH13985.1"/>
    <property type="molecule type" value="Genomic_DNA"/>
</dbReference>
<reference evidence="2 3" key="1">
    <citation type="submission" date="2018-07" db="EMBL/GenBank/DDBJ databases">
        <title>Section-level genome sequencing of Aspergillus section Nigri to investigate inter- and intra-species variation.</title>
        <authorList>
            <consortium name="DOE Joint Genome Institute"/>
            <person name="Vesth T.C."/>
            <person name="Nybo J.L."/>
            <person name="Theobald S."/>
            <person name="Frisvad J.C."/>
            <person name="Larsen T.O."/>
            <person name="Nielsen K.F."/>
            <person name="Hoof J.B."/>
            <person name="Brandl J."/>
            <person name="Salamov A."/>
            <person name="Riley R."/>
            <person name="Gladden J.M."/>
            <person name="Phatale P."/>
            <person name="Nielsen M.T."/>
            <person name="Lyhne E.K."/>
            <person name="Kogle M.E."/>
            <person name="Strasser K."/>
            <person name="McDonnell E."/>
            <person name="Barry K."/>
            <person name="Clum A."/>
            <person name="Chen C."/>
            <person name="Nolan M."/>
            <person name="Sandor L."/>
            <person name="Kuo A."/>
            <person name="Lipzen A."/>
            <person name="Hainaut M."/>
            <person name="Drula E."/>
            <person name="Tsang A."/>
            <person name="Magnuson J.K."/>
            <person name="Henrissat B."/>
            <person name="Wiebenga A."/>
            <person name="Simmons B.A."/>
            <person name="Makela M.R."/>
            <person name="De vries R.P."/>
            <person name="Grigoriev I.V."/>
            <person name="Mortensen U.H."/>
            <person name="Baker S.E."/>
            <person name="Andersen M.R."/>
        </authorList>
    </citation>
    <scope>NUCLEOTIDE SEQUENCE [LARGE SCALE GENOMIC DNA]</scope>
    <source>
        <strain evidence="2 3">ATCC 13496</strain>
    </source>
</reference>
<sequence>MTQPPISSLIRRYSMKAEHESPNNPLTQALSSTIKERDDLERQSQRQAEEWTKWLKFGEATDDAGLKRLDDGRRSIVEIWQRFREHHHELPAVGAGQLVPEVPNIITLRNIIQDAQVEWQAKRSKGLGKIKSYVADFLEMMDDHSYLFKFIPTGDKYISLITGVVSSVVKICANYKRIAEGFFSALVDLSSDVRLVQKKTDIWDSPDMRTLVVDYYVMVFEFLCNAMSWFSRPRHRYRTILDRSSYDHEVRDLVDRMKSAVARIRDEAAHLAEKQVLGINSKLGQVLDIVSPQSIDASGIDVSGKFLYLHVVGSGSRGDSRDATQAKLHHFGQLVGSCSLETLQDIEKNSGYVRQSVTIGEKPVSPRDVQPMDVQIAEVETLKDESDSDADITCTRYDVQKATMSFAEYTEDGREELSNALRGNPSSLLPQEVLSEIQNWVRSPQSKMIWIEGDPLSSYGSNLSLAAMQLCAISTRAHIPCISFFCKPRYNFATNFSNQEASVIALLYTIIAQLTRLLPADFHGAPILLGQFELLDGAIGTASTALNIIRELLVHAPPSIIWVIDGLHLAENSSTIHILDDFVAILREQERFRLSKVCFTTDGNSHTLLPAIMVNERVDASRMALAGPRRHLYGGGDILAEMNSW</sequence>
<organism evidence="2 3">
    <name type="scientific">Aspergillus niger ATCC 13496</name>
    <dbReference type="NCBI Taxonomy" id="1353008"/>
    <lineage>
        <taxon>Eukaryota</taxon>
        <taxon>Fungi</taxon>
        <taxon>Dikarya</taxon>
        <taxon>Ascomycota</taxon>
        <taxon>Pezizomycotina</taxon>
        <taxon>Eurotiomycetes</taxon>
        <taxon>Eurotiomycetidae</taxon>
        <taxon>Eurotiales</taxon>
        <taxon>Aspergillaceae</taxon>
        <taxon>Aspergillus</taxon>
        <taxon>Aspergillus subgen. Circumdati</taxon>
    </lineage>
</organism>
<feature type="domain" description="DUF7708" evidence="1">
    <location>
        <begin position="153"/>
        <end position="274"/>
    </location>
</feature>
<dbReference type="Pfam" id="PF24809">
    <property type="entry name" value="DUF7708"/>
    <property type="match status" value="1"/>
</dbReference>
<name>A0A370BIQ5_ASPNG</name>
<protein>
    <recommendedName>
        <fullName evidence="1">DUF7708 domain-containing protein</fullName>
    </recommendedName>
</protein>
<accession>A0A370BIQ5</accession>
<proteinExistence type="predicted"/>
<dbReference type="Proteomes" id="UP000253845">
    <property type="component" value="Unassembled WGS sequence"/>
</dbReference>
<dbReference type="AlphaFoldDB" id="A0A370BIQ5"/>